<dbReference type="Proteomes" id="UP001162483">
    <property type="component" value="Unassembled WGS sequence"/>
</dbReference>
<evidence type="ECO:0000313" key="2">
    <source>
        <dbReference type="Proteomes" id="UP001162483"/>
    </source>
</evidence>
<gene>
    <name evidence="1" type="ORF">SPARVUS_LOCUS2877112</name>
</gene>
<accession>A0ABN9BGM4</accession>
<keyword evidence="2" id="KW-1185">Reference proteome</keyword>
<reference evidence="1" key="1">
    <citation type="submission" date="2023-05" db="EMBL/GenBank/DDBJ databases">
        <authorList>
            <person name="Stuckert A."/>
        </authorList>
    </citation>
    <scope>NUCLEOTIDE SEQUENCE</scope>
</reference>
<protein>
    <submittedName>
        <fullName evidence="1">Uncharacterized protein</fullName>
    </submittedName>
</protein>
<name>A0ABN9BGM4_9NEOB</name>
<dbReference type="EMBL" id="CATNWA010003966">
    <property type="protein sequence ID" value="CAI9546774.1"/>
    <property type="molecule type" value="Genomic_DNA"/>
</dbReference>
<evidence type="ECO:0000313" key="1">
    <source>
        <dbReference type="EMBL" id="CAI9546774.1"/>
    </source>
</evidence>
<feature type="non-terminal residue" evidence="1">
    <location>
        <position position="154"/>
    </location>
</feature>
<comment type="caution">
    <text evidence="1">The sequence shown here is derived from an EMBL/GenBank/DDBJ whole genome shotgun (WGS) entry which is preliminary data.</text>
</comment>
<sequence length="154" mass="16809">MEDVSTISEERRGASPSLGAERTIRYTTSDWPDGLGGGLGILLGWCSVEGRRPLCNGVHGKNVPYIGGRWEECPLHWGVGGKNVPYIGGQWKECPLHWGSVGRMFLTFGVSGKNVPYIGGQWEECPLHWGSVGRMSLTLGGQWEECPLHWGSVG</sequence>
<proteinExistence type="predicted"/>
<organism evidence="1 2">
    <name type="scientific">Staurois parvus</name>
    <dbReference type="NCBI Taxonomy" id="386267"/>
    <lineage>
        <taxon>Eukaryota</taxon>
        <taxon>Metazoa</taxon>
        <taxon>Chordata</taxon>
        <taxon>Craniata</taxon>
        <taxon>Vertebrata</taxon>
        <taxon>Euteleostomi</taxon>
        <taxon>Amphibia</taxon>
        <taxon>Batrachia</taxon>
        <taxon>Anura</taxon>
        <taxon>Neobatrachia</taxon>
        <taxon>Ranoidea</taxon>
        <taxon>Ranidae</taxon>
        <taxon>Staurois</taxon>
    </lineage>
</organism>